<reference evidence="1 2" key="1">
    <citation type="submission" date="2023-10" db="EMBL/GenBank/DDBJ databases">
        <title>Roseovarius strain S88 nov., isolated from a marine algae.</title>
        <authorList>
            <person name="Lee M.W."/>
            <person name="Lee J.K."/>
            <person name="Kim J.M."/>
            <person name="Choi D.G."/>
            <person name="Baek J.H."/>
            <person name="Bayburt H."/>
            <person name="Jung J.J."/>
            <person name="Han D.M."/>
            <person name="Jeon C.O."/>
        </authorList>
    </citation>
    <scope>NUCLEOTIDE SEQUENCE [LARGE SCALE GENOMIC DNA]</scope>
    <source>
        <strain evidence="1 2">S88</strain>
    </source>
</reference>
<evidence type="ECO:0000313" key="2">
    <source>
        <dbReference type="Proteomes" id="UP001364156"/>
    </source>
</evidence>
<dbReference type="Proteomes" id="UP001364156">
    <property type="component" value="Chromosome"/>
</dbReference>
<dbReference type="EMBL" id="CP146069">
    <property type="protein sequence ID" value="WWR46881.1"/>
    <property type="molecule type" value="Genomic_DNA"/>
</dbReference>
<name>A0ABZ2HK11_9RHOB</name>
<dbReference type="RefSeq" id="WP_338549727.1">
    <property type="nucleotide sequence ID" value="NZ_CP146069.1"/>
</dbReference>
<sequence>MGDTPGAKPEAHDPGGKVRLRLPDGVIGGATFSQCGHYRQALTRDWTPDGSTPRAVLFVGMNPSVADASASDPTCHRELMFARDWGFTRYLKGNVLDWRATSPKDIPHEPERAASAANLPALLDMAMESELVVMAYGKLHHRYASIVQTAIGSLASTGRPLKCLGLNKDGSAKHPLYLRKDTALMDFPHSSG</sequence>
<dbReference type="Pfam" id="PF07799">
    <property type="entry name" value="DUF1643"/>
    <property type="match status" value="1"/>
</dbReference>
<dbReference type="InterPro" id="IPR012441">
    <property type="entry name" value="DUF1643"/>
</dbReference>
<accession>A0ABZ2HK11</accession>
<organism evidence="1 2">
    <name type="scientific">Roseovarius phycicola</name>
    <dbReference type="NCBI Taxonomy" id="3080976"/>
    <lineage>
        <taxon>Bacteria</taxon>
        <taxon>Pseudomonadati</taxon>
        <taxon>Pseudomonadota</taxon>
        <taxon>Alphaproteobacteria</taxon>
        <taxon>Rhodobacterales</taxon>
        <taxon>Roseobacteraceae</taxon>
        <taxon>Roseovarius</taxon>
    </lineage>
</organism>
<proteinExistence type="predicted"/>
<gene>
    <name evidence="1" type="ORF">RZ517_01470</name>
</gene>
<evidence type="ECO:0000313" key="1">
    <source>
        <dbReference type="EMBL" id="WWR46881.1"/>
    </source>
</evidence>
<protein>
    <submittedName>
        <fullName evidence="1">DUF1643 domain-containing protein</fullName>
    </submittedName>
</protein>
<keyword evidence="2" id="KW-1185">Reference proteome</keyword>